<evidence type="ECO:0000313" key="3">
    <source>
        <dbReference type="EMBL" id="TKR64562.1"/>
    </source>
</evidence>
<dbReference type="PANTHER" id="PTHR47163">
    <property type="entry name" value="DDE_TNP_IS1595 DOMAIN-CONTAINING PROTEIN"/>
    <property type="match status" value="1"/>
</dbReference>
<dbReference type="OrthoDB" id="5809873at2759"/>
<comment type="caution">
    <text evidence="3">The sequence shown here is derived from an EMBL/GenBank/DDBJ whole genome shotgun (WGS) entry which is preliminary data.</text>
</comment>
<name>A0A4U5M6W1_STECR</name>
<dbReference type="Pfam" id="PF12762">
    <property type="entry name" value="DDE_Tnp_IS1595"/>
    <property type="match status" value="1"/>
</dbReference>
<dbReference type="InterPro" id="IPR053164">
    <property type="entry name" value="IS1016-like_transposase"/>
</dbReference>
<dbReference type="EMBL" id="AZBU02000009">
    <property type="protein sequence ID" value="TKR64562.1"/>
    <property type="molecule type" value="Genomic_DNA"/>
</dbReference>
<feature type="compositionally biased region" description="Basic and acidic residues" evidence="1">
    <location>
        <begin position="1"/>
        <end position="23"/>
    </location>
</feature>
<organism evidence="3 4">
    <name type="scientific">Steinernema carpocapsae</name>
    <name type="common">Entomopathogenic nematode</name>
    <dbReference type="NCBI Taxonomy" id="34508"/>
    <lineage>
        <taxon>Eukaryota</taxon>
        <taxon>Metazoa</taxon>
        <taxon>Ecdysozoa</taxon>
        <taxon>Nematoda</taxon>
        <taxon>Chromadorea</taxon>
        <taxon>Rhabditida</taxon>
        <taxon>Tylenchina</taxon>
        <taxon>Panagrolaimomorpha</taxon>
        <taxon>Strongyloidoidea</taxon>
        <taxon>Steinernematidae</taxon>
        <taxon>Steinernema</taxon>
    </lineage>
</organism>
<feature type="region of interest" description="Disordered" evidence="1">
    <location>
        <begin position="1"/>
        <end position="125"/>
    </location>
</feature>
<dbReference type="InterPro" id="IPR024445">
    <property type="entry name" value="Tnp_ISXO2-like"/>
</dbReference>
<accession>A0A4U5M6W1</accession>
<feature type="compositionally biased region" description="Basic and acidic residues" evidence="1">
    <location>
        <begin position="37"/>
        <end position="54"/>
    </location>
</feature>
<evidence type="ECO:0000256" key="1">
    <source>
        <dbReference type="SAM" id="MobiDB-lite"/>
    </source>
</evidence>
<gene>
    <name evidence="3" type="ORF">L596_025072</name>
</gene>
<dbReference type="AlphaFoldDB" id="A0A4U5M6W1"/>
<keyword evidence="4" id="KW-1185">Reference proteome</keyword>
<evidence type="ECO:0000313" key="4">
    <source>
        <dbReference type="Proteomes" id="UP000298663"/>
    </source>
</evidence>
<reference evidence="3 4" key="1">
    <citation type="journal article" date="2015" name="Genome Biol.">
        <title>Comparative genomics of Steinernema reveals deeply conserved gene regulatory networks.</title>
        <authorList>
            <person name="Dillman A.R."/>
            <person name="Macchietto M."/>
            <person name="Porter C.F."/>
            <person name="Rogers A."/>
            <person name="Williams B."/>
            <person name="Antoshechkin I."/>
            <person name="Lee M.M."/>
            <person name="Goodwin Z."/>
            <person name="Lu X."/>
            <person name="Lewis E.E."/>
            <person name="Goodrich-Blair H."/>
            <person name="Stock S.P."/>
            <person name="Adams B.J."/>
            <person name="Sternberg P.W."/>
            <person name="Mortazavi A."/>
        </authorList>
    </citation>
    <scope>NUCLEOTIDE SEQUENCE [LARGE SCALE GENOMIC DNA]</scope>
    <source>
        <strain evidence="3 4">ALL</strain>
    </source>
</reference>
<reference evidence="3 4" key="2">
    <citation type="journal article" date="2019" name="G3 (Bethesda)">
        <title>Hybrid Assembly of the Genome of the Entomopathogenic Nematode Steinernema carpocapsae Identifies the X-Chromosome.</title>
        <authorList>
            <person name="Serra L."/>
            <person name="Macchietto M."/>
            <person name="Macias-Munoz A."/>
            <person name="McGill C.J."/>
            <person name="Rodriguez I.M."/>
            <person name="Rodriguez B."/>
            <person name="Murad R."/>
            <person name="Mortazavi A."/>
        </authorList>
    </citation>
    <scope>NUCLEOTIDE SEQUENCE [LARGE SCALE GENOMIC DNA]</scope>
    <source>
        <strain evidence="3 4">ALL</strain>
    </source>
</reference>
<dbReference type="STRING" id="34508.A0A4U5M6W1"/>
<feature type="compositionally biased region" description="Basic and acidic residues" evidence="1">
    <location>
        <begin position="62"/>
        <end position="75"/>
    </location>
</feature>
<dbReference type="PANTHER" id="PTHR47163:SF2">
    <property type="entry name" value="SI:DKEY-17M8.2"/>
    <property type="match status" value="1"/>
</dbReference>
<sequence>MKTEDDFFEGRNSRKRSAEDGSWEKLQGSKRAVPRTGSEDARFLADMKNEDDVFKIGNSQKRPADDGSEEKDQLRTRSIPKTNLDEARFQGADSDVLEAMNSRKRSAKDAPKEKQPRKKRAAPRAGVITTLVPLVHQPNSILELSKEGFTPDDLFAFLGYDESPESKRKTIDFLALHGLLKNRHFCPNEQHSPSVLQKDCKSCDMYMWRCLDCRATGKSGRCSLREGSIFEQSHLSLRTILLLLHNWAYLPTTRLDDVQMGLGLARRTITDFYNLFREICRSWNSLQTWQSKLGGPESVVEIEESQYIVDKDHRRRKQEGESGWIFAFTELGTNRVRLFETADKSEEALVTLIEAHLAPGTKIIVDHGLVYKDYKQLEEIFTFVDPYHVMNISRGAVDESLWRELKAELRDIWGTTPKTFQCYMYEYAFRRFHDGKKIFEHILMVIRELYTCHVPSVRGGQ</sequence>
<protein>
    <recommendedName>
        <fullName evidence="2">ISXO2-like transposase domain-containing protein</fullName>
    </recommendedName>
</protein>
<feature type="domain" description="ISXO2-like transposase" evidence="2">
    <location>
        <begin position="311"/>
        <end position="430"/>
    </location>
</feature>
<dbReference type="Proteomes" id="UP000298663">
    <property type="component" value="Unassembled WGS sequence"/>
</dbReference>
<proteinExistence type="predicted"/>
<evidence type="ECO:0000259" key="2">
    <source>
        <dbReference type="Pfam" id="PF12762"/>
    </source>
</evidence>